<organism evidence="2 3">
    <name type="scientific">Brumimicrobium salinarum</name>
    <dbReference type="NCBI Taxonomy" id="2058658"/>
    <lineage>
        <taxon>Bacteria</taxon>
        <taxon>Pseudomonadati</taxon>
        <taxon>Bacteroidota</taxon>
        <taxon>Flavobacteriia</taxon>
        <taxon>Flavobacteriales</taxon>
        <taxon>Crocinitomicaceae</taxon>
        <taxon>Brumimicrobium</taxon>
    </lineage>
</organism>
<gene>
    <name evidence="2" type="ORF">CW751_13485</name>
</gene>
<evidence type="ECO:0000256" key="1">
    <source>
        <dbReference type="SAM" id="Phobius"/>
    </source>
</evidence>
<feature type="transmembrane region" description="Helical" evidence="1">
    <location>
        <begin position="88"/>
        <end position="107"/>
    </location>
</feature>
<comment type="caution">
    <text evidence="2">The sequence shown here is derived from an EMBL/GenBank/DDBJ whole genome shotgun (WGS) entry which is preliminary data.</text>
</comment>
<dbReference type="AlphaFoldDB" id="A0A2I0QZH2"/>
<keyword evidence="1" id="KW-0812">Transmembrane</keyword>
<dbReference type="Proteomes" id="UP000236654">
    <property type="component" value="Unassembled WGS sequence"/>
</dbReference>
<dbReference type="Pfam" id="PF06170">
    <property type="entry name" value="DUF983"/>
    <property type="match status" value="1"/>
</dbReference>
<keyword evidence="1" id="KW-1133">Transmembrane helix</keyword>
<name>A0A2I0QZH2_9FLAO</name>
<reference evidence="2 3" key="1">
    <citation type="submission" date="2017-12" db="EMBL/GenBank/DDBJ databases">
        <title>The draft genome sequence of Brumimicrobium saltpan LHR20.</title>
        <authorList>
            <person name="Do Z.-J."/>
            <person name="Luo H.-R."/>
        </authorList>
    </citation>
    <scope>NUCLEOTIDE SEQUENCE [LARGE SCALE GENOMIC DNA]</scope>
    <source>
        <strain evidence="2 3">LHR20</strain>
    </source>
</reference>
<dbReference type="OrthoDB" id="9790326at2"/>
<sequence length="135" mass="15800">MKWKESRVHSVLTNTCPKCHQGKVFKYRSVFHLKKFDKMHERCSECGHKYELETGFFYGAMYASYAVTVAFSVATFVLTYLIYPASPFWIYIINILTILVVLAPLNFRLGRLVWINLFTGYDSEAIKNHQEKKKS</sequence>
<dbReference type="RefSeq" id="WP_101335558.1">
    <property type="nucleotide sequence ID" value="NZ_PJNI01000019.1"/>
</dbReference>
<dbReference type="EMBL" id="PJNI01000019">
    <property type="protein sequence ID" value="PKR79732.1"/>
    <property type="molecule type" value="Genomic_DNA"/>
</dbReference>
<evidence type="ECO:0000313" key="3">
    <source>
        <dbReference type="Proteomes" id="UP000236654"/>
    </source>
</evidence>
<keyword evidence="3" id="KW-1185">Reference proteome</keyword>
<protein>
    <submittedName>
        <fullName evidence="2">DUF983 domain-containing protein</fullName>
    </submittedName>
</protein>
<accession>A0A2I0QZH2</accession>
<evidence type="ECO:0000313" key="2">
    <source>
        <dbReference type="EMBL" id="PKR79732.1"/>
    </source>
</evidence>
<keyword evidence="1" id="KW-0472">Membrane</keyword>
<feature type="transmembrane region" description="Helical" evidence="1">
    <location>
        <begin position="62"/>
        <end position="82"/>
    </location>
</feature>
<proteinExistence type="predicted"/>
<dbReference type="InterPro" id="IPR009325">
    <property type="entry name" value="DUF983"/>
</dbReference>